<feature type="binding site" evidence="11">
    <location>
        <begin position="409"/>
        <end position="413"/>
    </location>
    <ligand>
        <name>ATP</name>
        <dbReference type="ChEBI" id="CHEBI:30616"/>
    </ligand>
</feature>
<evidence type="ECO:0000256" key="13">
    <source>
        <dbReference type="SAM" id="Phobius"/>
    </source>
</evidence>
<dbReference type="GO" id="GO:0005524">
    <property type="term" value="F:ATP binding"/>
    <property type="evidence" value="ECO:0007669"/>
    <property type="project" value="UniProtKB-UniRule"/>
</dbReference>
<sequence>MANITSGLNLPHLSCEIVGRPCCYGIQGECVITAREECDFRQGYFHTEATLCSQVHCMNDICGMFNFINPEIPDQFYRLITSNFIHSGLLHIAITVIIQMILMRDIEKMIGWWRTAIIYILSGLAGTLMSAIFLPHYVDAGPSGAHFVEIIRWSSDDNRMRTVLVLLAIFVFLLAIGLLPVVDNYAHCGGFVIGFLLALALRPLPRDENNKRIYKVSYIISGLVGLILCLCINGALVYIFYYYPLYSCDYCSYFNCIPLTSTFCDGMYVDIKSFEIKSKKHGTSRPIAKLSMDDFAKGNYPNFKHHNNYLAEVLTEELYIKYLSKVTPLGGTLDKCIQCGVDSPSNPYIKKMLGILATDEHAYAIYSEIFDKIIEMKHGGFGPNHVHPKPNLDNSLVTNGELDSEYVISCRIRTGRNIRGFSLPPSMSRAERKRVEKHIVEALSTLSDNQAGKFLSLETMTDADRDKLIEDHILFDKPTGALLKTGGMARDWPQGRGIWCNKLNNFFVWVNEEDHIRIISMEKGGDMKSTFDRFCDALKKVEKVLNDNSHEFQHSERLGFICSCPTNIGTGLRCSVLIKLANLNNPKNKDLSDELFKLLRLQKRGSGGENSEGDVDVSDLSNSERIGVDEVTFVQNVIDSVHLVIKIEKCLENEEDYTDHMNAVKELSEKIKPKFTEMTTKPLKNVTTVTTDQYTSVYRLGEALNTMNLPISDNYPDLTKHANYLPEVLSKNLYKKYGPLRTSNGCTIDMCIQCGVDTPGHPHIKKMIGVVACDEECYTLFGDLFDKIVEMKHKMPKDVNQPPADLETVLDYKLDEEYVVSCRVRTGRSIKGIPLPPSMNRYERRKVETIVSEAVKTLDGEFEGKYYPLMDMNEEDQNQLIKDHFLFGKPEGALLVSSRMARDWPDARGIWHNKNKNFLIWINEEDHMRIISMELGGDMGAVFNRFCTGLKQVEELFIKKGHNFMHSEHLGYICTCPTNLGTVLRCSVHIRLIELGTKEENSELFDTVLTKLRLQKRGSDGENDAGEFGVFDVSNFERMNRNEPQLVSHVCKSVNLLIDLEKTLKAGESYDEIMTNIDDLAANY</sequence>
<dbReference type="SUPFAM" id="SSF55931">
    <property type="entry name" value="Glutamine synthetase/guanido kinase"/>
    <property type="match status" value="2"/>
</dbReference>
<dbReference type="Pfam" id="PF00217">
    <property type="entry name" value="ATP-gua_Ptrans"/>
    <property type="match status" value="2"/>
</dbReference>
<evidence type="ECO:0000256" key="11">
    <source>
        <dbReference type="PROSITE-ProRule" id="PRU00843"/>
    </source>
</evidence>
<dbReference type="InterPro" id="IPR035952">
    <property type="entry name" value="Rhomboid-like_sf"/>
</dbReference>
<dbReference type="InterPro" id="IPR022764">
    <property type="entry name" value="Peptidase_S54_rhomboid_dom"/>
</dbReference>
<dbReference type="GO" id="GO:0016020">
    <property type="term" value="C:membrane"/>
    <property type="evidence" value="ECO:0007669"/>
    <property type="project" value="UniProtKB-SubCell"/>
</dbReference>
<dbReference type="SUPFAM" id="SSF48034">
    <property type="entry name" value="Guanido kinase N-terminal domain"/>
    <property type="match status" value="2"/>
</dbReference>
<dbReference type="AlphaFoldDB" id="A0A177B8A7"/>
<feature type="binding site" evidence="11">
    <location>
        <begin position="604"/>
        <end position="609"/>
    </location>
    <ligand>
        <name>ATP</name>
        <dbReference type="ChEBI" id="CHEBI:30616"/>
    </ligand>
</feature>
<feature type="binding site" evidence="11">
    <location>
        <begin position="1017"/>
        <end position="1022"/>
    </location>
    <ligand>
        <name>ATP</name>
        <dbReference type="ChEBI" id="CHEBI:30616"/>
    </ligand>
</feature>
<evidence type="ECO:0000256" key="1">
    <source>
        <dbReference type="ARBA" id="ARBA00004141"/>
    </source>
</evidence>
<evidence type="ECO:0000256" key="10">
    <source>
        <dbReference type="PROSITE-ProRule" id="PRU00842"/>
    </source>
</evidence>
<keyword evidence="6 11" id="KW-0418">Kinase</keyword>
<reference evidence="16 17" key="1">
    <citation type="submission" date="2016-04" db="EMBL/GenBank/DDBJ databases">
        <title>The genome of Intoshia linei affirms orthonectids as highly simplified spiralians.</title>
        <authorList>
            <person name="Mikhailov K.V."/>
            <person name="Slusarev G.S."/>
            <person name="Nikitin M.A."/>
            <person name="Logacheva M.D."/>
            <person name="Penin A."/>
            <person name="Aleoshin V."/>
            <person name="Panchin Y.V."/>
        </authorList>
    </citation>
    <scope>NUCLEOTIDE SEQUENCE [LARGE SCALE GENOMIC DNA]</scope>
    <source>
        <strain evidence="16">Intl2013</strain>
        <tissue evidence="16">Whole animal</tissue>
    </source>
</reference>
<dbReference type="FunFam" id="3.30.590.10:FF:000002">
    <property type="entry name" value="Creatine kinase S-type, mitochondrial"/>
    <property type="match status" value="2"/>
</dbReference>
<dbReference type="OrthoDB" id="430219at2759"/>
<feature type="domain" description="Phosphagen kinase N-terminal" evidence="14">
    <location>
        <begin position="291"/>
        <end position="379"/>
    </location>
</feature>
<keyword evidence="3 11" id="KW-0808">Transferase</keyword>
<dbReference type="Proteomes" id="UP000078046">
    <property type="component" value="Unassembled WGS sequence"/>
</dbReference>
<dbReference type="PANTHER" id="PTHR11547">
    <property type="entry name" value="ARGININE OR CREATINE KINASE"/>
    <property type="match status" value="1"/>
</dbReference>
<dbReference type="InterPro" id="IPR000749">
    <property type="entry name" value="ATP-guanido_PTrfase"/>
</dbReference>
<comment type="subcellular location">
    <subcellularLocation>
        <location evidence="1">Membrane</location>
        <topology evidence="1">Multi-pass membrane protein</topology>
    </subcellularLocation>
</comment>
<dbReference type="InterPro" id="IPR036802">
    <property type="entry name" value="ATP-guanido_PTrfase_N_sf"/>
</dbReference>
<dbReference type="GO" id="GO:0005615">
    <property type="term" value="C:extracellular space"/>
    <property type="evidence" value="ECO:0007669"/>
    <property type="project" value="TreeGrafter"/>
</dbReference>
<organism evidence="16 17">
    <name type="scientific">Intoshia linei</name>
    <dbReference type="NCBI Taxonomy" id="1819745"/>
    <lineage>
        <taxon>Eukaryota</taxon>
        <taxon>Metazoa</taxon>
        <taxon>Spiralia</taxon>
        <taxon>Lophotrochozoa</taxon>
        <taxon>Mesozoa</taxon>
        <taxon>Orthonectida</taxon>
        <taxon>Rhopaluridae</taxon>
        <taxon>Intoshia</taxon>
    </lineage>
</organism>
<feature type="binding site" evidence="11">
    <location>
        <position position="884"/>
    </location>
    <ligand>
        <name>ATP</name>
        <dbReference type="ChEBI" id="CHEBI:30616"/>
    </ligand>
</feature>
<feature type="binding site" evidence="11">
    <location>
        <position position="472"/>
    </location>
    <ligand>
        <name>ATP</name>
        <dbReference type="ChEBI" id="CHEBI:30616"/>
    </ligand>
</feature>
<dbReference type="PROSITE" id="PS51509">
    <property type="entry name" value="PHOSPHAGEN_KINASE_N"/>
    <property type="match status" value="2"/>
</dbReference>
<accession>A0A177B8A7</accession>
<feature type="domain" description="Phosphagen kinase C-terminal" evidence="15">
    <location>
        <begin position="818"/>
        <end position="1064"/>
    </location>
</feature>
<evidence type="ECO:0000256" key="8">
    <source>
        <dbReference type="ARBA" id="ARBA00022989"/>
    </source>
</evidence>
<dbReference type="Gene3D" id="1.20.1540.10">
    <property type="entry name" value="Rhomboid-like"/>
    <property type="match status" value="1"/>
</dbReference>
<dbReference type="PROSITE" id="PS00112">
    <property type="entry name" value="PHOSPHAGEN_KINASE"/>
    <property type="match status" value="2"/>
</dbReference>
<dbReference type="SUPFAM" id="SSF144091">
    <property type="entry name" value="Rhomboid-like"/>
    <property type="match status" value="1"/>
</dbReference>
<dbReference type="Gene3D" id="3.30.590.10">
    <property type="entry name" value="Glutamine synthetase/guanido kinase, catalytic domain"/>
    <property type="match status" value="2"/>
</dbReference>
<evidence type="ECO:0000256" key="2">
    <source>
        <dbReference type="ARBA" id="ARBA00006798"/>
    </source>
</evidence>
<name>A0A177B8A7_9BILA</name>
<feature type="domain" description="Phosphagen kinase C-terminal" evidence="15">
    <location>
        <begin position="406"/>
        <end position="651"/>
    </location>
</feature>
<feature type="binding site" evidence="11">
    <location>
        <position position="517"/>
    </location>
    <ligand>
        <name>ATP</name>
        <dbReference type="ChEBI" id="CHEBI:30616"/>
    </ligand>
</feature>
<keyword evidence="9 13" id="KW-0472">Membrane</keyword>
<dbReference type="Gene3D" id="1.10.135.10">
    <property type="entry name" value="ATP:guanido phosphotransferase, N-terminal domain"/>
    <property type="match status" value="2"/>
</dbReference>
<dbReference type="GO" id="GO:0004252">
    <property type="term" value="F:serine-type endopeptidase activity"/>
    <property type="evidence" value="ECO:0007669"/>
    <property type="project" value="InterPro"/>
</dbReference>
<evidence type="ECO:0000256" key="6">
    <source>
        <dbReference type="ARBA" id="ARBA00022777"/>
    </source>
</evidence>
<feature type="transmembrane region" description="Helical" evidence="13">
    <location>
        <begin position="216"/>
        <end position="243"/>
    </location>
</feature>
<keyword evidence="5 11" id="KW-0547">Nucleotide-binding</keyword>
<feature type="transmembrane region" description="Helical" evidence="13">
    <location>
        <begin position="116"/>
        <end position="138"/>
    </location>
</feature>
<protein>
    <recommendedName>
        <fullName evidence="18">Creatine kinase</fullName>
    </recommendedName>
</protein>
<evidence type="ECO:0000259" key="15">
    <source>
        <dbReference type="PROSITE" id="PS51510"/>
    </source>
</evidence>
<dbReference type="InterPro" id="IPR014746">
    <property type="entry name" value="Gln_synth/guanido_kin_cat_dom"/>
</dbReference>
<dbReference type="PANTHER" id="PTHR11547:SF63">
    <property type="entry name" value="CREATINE KINASE M-TYPE"/>
    <property type="match status" value="1"/>
</dbReference>
<feature type="binding site" evidence="11">
    <location>
        <begin position="821"/>
        <end position="825"/>
    </location>
    <ligand>
        <name>ATP</name>
        <dbReference type="ChEBI" id="CHEBI:30616"/>
    </ligand>
</feature>
<dbReference type="Pfam" id="PF02807">
    <property type="entry name" value="ATP-gua_PtransN"/>
    <property type="match status" value="2"/>
</dbReference>
<keyword evidence="8 13" id="KW-1133">Transmembrane helix</keyword>
<dbReference type="InterPro" id="IPR022413">
    <property type="entry name" value="ATP-guanido_PTrfase_N"/>
</dbReference>
<comment type="similarity">
    <text evidence="2 10 12">Belongs to the ATP:guanido phosphotransferase family.</text>
</comment>
<feature type="binding site" evidence="11">
    <location>
        <position position="929"/>
    </location>
    <ligand>
        <name>ATP</name>
        <dbReference type="ChEBI" id="CHEBI:30616"/>
    </ligand>
</feature>
<feature type="binding site" evidence="11">
    <location>
        <begin position="573"/>
        <end position="577"/>
    </location>
    <ligand>
        <name>ATP</name>
        <dbReference type="ChEBI" id="CHEBI:30616"/>
    </ligand>
</feature>
<dbReference type="PROSITE" id="PS51510">
    <property type="entry name" value="PHOSPHAGEN_KINASE_C"/>
    <property type="match status" value="2"/>
</dbReference>
<evidence type="ECO:0000259" key="14">
    <source>
        <dbReference type="PROSITE" id="PS51509"/>
    </source>
</evidence>
<feature type="binding site" evidence="11">
    <location>
        <begin position="985"/>
        <end position="989"/>
    </location>
    <ligand>
        <name>ATP</name>
        <dbReference type="ChEBI" id="CHEBI:30616"/>
    </ligand>
</feature>
<keyword evidence="4 13" id="KW-0812">Transmembrane</keyword>
<dbReference type="InterPro" id="IPR022414">
    <property type="entry name" value="ATP-guanido_PTrfase_cat"/>
</dbReference>
<evidence type="ECO:0000313" key="17">
    <source>
        <dbReference type="Proteomes" id="UP000078046"/>
    </source>
</evidence>
<dbReference type="EMBL" id="LWCA01000218">
    <property type="protein sequence ID" value="OAF69863.1"/>
    <property type="molecule type" value="Genomic_DNA"/>
</dbReference>
<feature type="transmembrane region" description="Helical" evidence="13">
    <location>
        <begin position="159"/>
        <end position="178"/>
    </location>
</feature>
<proteinExistence type="inferred from homology"/>
<evidence type="ECO:0000256" key="3">
    <source>
        <dbReference type="ARBA" id="ARBA00022679"/>
    </source>
</evidence>
<dbReference type="InterPro" id="IPR022415">
    <property type="entry name" value="ATP-guanido_PTrfase_AS"/>
</dbReference>
<evidence type="ECO:0008006" key="18">
    <source>
        <dbReference type="Google" id="ProtNLM"/>
    </source>
</evidence>
<gene>
    <name evidence="16" type="ORF">A3Q56_02402</name>
</gene>
<feature type="transmembrane region" description="Helical" evidence="13">
    <location>
        <begin position="84"/>
        <end position="104"/>
    </location>
</feature>
<keyword evidence="17" id="KW-1185">Reference proteome</keyword>
<evidence type="ECO:0000313" key="16">
    <source>
        <dbReference type="EMBL" id="OAF69863.1"/>
    </source>
</evidence>
<keyword evidence="7 11" id="KW-0067">ATP-binding</keyword>
<feature type="transmembrane region" description="Helical" evidence="13">
    <location>
        <begin position="184"/>
        <end position="204"/>
    </location>
</feature>
<dbReference type="GO" id="GO:0046314">
    <property type="term" value="P:phosphocreatine biosynthetic process"/>
    <property type="evidence" value="ECO:0007669"/>
    <property type="project" value="InterPro"/>
</dbReference>
<evidence type="ECO:0000256" key="12">
    <source>
        <dbReference type="RuleBase" id="RU000505"/>
    </source>
</evidence>
<comment type="caution">
    <text evidence="16">The sequence shown here is derived from an EMBL/GenBank/DDBJ whole genome shotgun (WGS) entry which is preliminary data.</text>
</comment>
<dbReference type="Pfam" id="PF01694">
    <property type="entry name" value="Rhomboid"/>
    <property type="match status" value="1"/>
</dbReference>
<evidence type="ECO:0000256" key="5">
    <source>
        <dbReference type="ARBA" id="ARBA00022741"/>
    </source>
</evidence>
<evidence type="ECO:0000256" key="7">
    <source>
        <dbReference type="ARBA" id="ARBA00022840"/>
    </source>
</evidence>
<evidence type="ECO:0000256" key="4">
    <source>
        <dbReference type="ARBA" id="ARBA00022692"/>
    </source>
</evidence>
<evidence type="ECO:0000256" key="9">
    <source>
        <dbReference type="ARBA" id="ARBA00023136"/>
    </source>
</evidence>
<feature type="domain" description="Phosphagen kinase N-terminal" evidence="14">
    <location>
        <begin position="706"/>
        <end position="794"/>
    </location>
</feature>
<dbReference type="GO" id="GO:0004111">
    <property type="term" value="F:creatine kinase activity"/>
    <property type="evidence" value="ECO:0007669"/>
    <property type="project" value="InterPro"/>
</dbReference>